<dbReference type="EMBL" id="CAACVG010005871">
    <property type="protein sequence ID" value="VEN39712.1"/>
    <property type="molecule type" value="Genomic_DNA"/>
</dbReference>
<accession>A0A653BVR3</accession>
<evidence type="ECO:0000313" key="2">
    <source>
        <dbReference type="Proteomes" id="UP000410492"/>
    </source>
</evidence>
<gene>
    <name evidence="1" type="ORF">CALMAC_LOCUS4140</name>
</gene>
<reference evidence="1 2" key="1">
    <citation type="submission" date="2019-01" db="EMBL/GenBank/DDBJ databases">
        <authorList>
            <person name="Sayadi A."/>
        </authorList>
    </citation>
    <scope>NUCLEOTIDE SEQUENCE [LARGE SCALE GENOMIC DNA]</scope>
</reference>
<evidence type="ECO:0008006" key="3">
    <source>
        <dbReference type="Google" id="ProtNLM"/>
    </source>
</evidence>
<sequence length="106" mass="12194">MALQNGKKICPPVTRTKIHNIYILLYISKKPGPINNATQSKTILDCFQIYMSDNMIEIITNSTNIYINNTKLKYQRDRDAKITDTCEIRALLGMLYLLGVRRSGRQ</sequence>
<evidence type="ECO:0000313" key="1">
    <source>
        <dbReference type="EMBL" id="VEN39712.1"/>
    </source>
</evidence>
<organism evidence="1 2">
    <name type="scientific">Callosobruchus maculatus</name>
    <name type="common">Southern cowpea weevil</name>
    <name type="synonym">Pulse bruchid</name>
    <dbReference type="NCBI Taxonomy" id="64391"/>
    <lineage>
        <taxon>Eukaryota</taxon>
        <taxon>Metazoa</taxon>
        <taxon>Ecdysozoa</taxon>
        <taxon>Arthropoda</taxon>
        <taxon>Hexapoda</taxon>
        <taxon>Insecta</taxon>
        <taxon>Pterygota</taxon>
        <taxon>Neoptera</taxon>
        <taxon>Endopterygota</taxon>
        <taxon>Coleoptera</taxon>
        <taxon>Polyphaga</taxon>
        <taxon>Cucujiformia</taxon>
        <taxon>Chrysomeloidea</taxon>
        <taxon>Chrysomelidae</taxon>
        <taxon>Bruchinae</taxon>
        <taxon>Bruchini</taxon>
        <taxon>Callosobruchus</taxon>
    </lineage>
</organism>
<feature type="non-terminal residue" evidence="1">
    <location>
        <position position="106"/>
    </location>
</feature>
<dbReference type="AlphaFoldDB" id="A0A653BVR3"/>
<name>A0A653BVR3_CALMS</name>
<proteinExistence type="predicted"/>
<dbReference type="Proteomes" id="UP000410492">
    <property type="component" value="Unassembled WGS sequence"/>
</dbReference>
<dbReference type="OrthoDB" id="6779804at2759"/>
<keyword evidence="2" id="KW-1185">Reference proteome</keyword>
<protein>
    <recommendedName>
        <fullName evidence="3">PiggyBac transposable element-derived protein domain-containing protein</fullName>
    </recommendedName>
</protein>